<dbReference type="Proteomes" id="UP000244904">
    <property type="component" value="Unassembled WGS sequence"/>
</dbReference>
<dbReference type="SUPFAM" id="SSF158682">
    <property type="entry name" value="TerB-like"/>
    <property type="match status" value="1"/>
</dbReference>
<protein>
    <recommendedName>
        <fullName evidence="3">Inner membrane protein YebE</fullName>
    </recommendedName>
</protein>
<dbReference type="RefSeq" id="WP_108886076.1">
    <property type="nucleotide sequence ID" value="NZ_OMOJ01000003.1"/>
</dbReference>
<reference evidence="2" key="1">
    <citation type="submission" date="2018-03" db="EMBL/GenBank/DDBJ databases">
        <authorList>
            <person name="Rodrigo-Torres L."/>
            <person name="Arahal R. D."/>
            <person name="Lucena T."/>
        </authorList>
    </citation>
    <scope>NUCLEOTIDE SEQUENCE [LARGE SCALE GENOMIC DNA]</scope>
    <source>
        <strain evidence="2">CECT 8871</strain>
    </source>
</reference>
<organism evidence="1 2">
    <name type="scientific">Pseudoprimorskyibacter insulae</name>
    <dbReference type="NCBI Taxonomy" id="1695997"/>
    <lineage>
        <taxon>Bacteria</taxon>
        <taxon>Pseudomonadati</taxon>
        <taxon>Pseudomonadota</taxon>
        <taxon>Alphaproteobacteria</taxon>
        <taxon>Rhodobacterales</taxon>
        <taxon>Paracoccaceae</taxon>
        <taxon>Pseudoprimorskyibacter</taxon>
    </lineage>
</organism>
<accession>A0A2R8AVZ3</accession>
<name>A0A2R8AVZ3_9RHOB</name>
<dbReference type="Pfam" id="PF04391">
    <property type="entry name" value="DUF533"/>
    <property type="match status" value="1"/>
</dbReference>
<dbReference type="EMBL" id="OMOJ01000003">
    <property type="protein sequence ID" value="SPF80205.1"/>
    <property type="molecule type" value="Genomic_DNA"/>
</dbReference>
<gene>
    <name evidence="1" type="ORF">PRI8871_02011</name>
</gene>
<dbReference type="OrthoDB" id="7866618at2"/>
<dbReference type="AlphaFoldDB" id="A0A2R8AVZ3"/>
<dbReference type="CDD" id="cd07178">
    <property type="entry name" value="terB_like_YebE"/>
    <property type="match status" value="1"/>
</dbReference>
<evidence type="ECO:0000313" key="2">
    <source>
        <dbReference type="Proteomes" id="UP000244904"/>
    </source>
</evidence>
<keyword evidence="2" id="KW-1185">Reference proteome</keyword>
<evidence type="ECO:0008006" key="3">
    <source>
        <dbReference type="Google" id="ProtNLM"/>
    </source>
</evidence>
<proteinExistence type="predicted"/>
<dbReference type="InterPro" id="IPR007486">
    <property type="entry name" value="YebE"/>
</dbReference>
<sequence>MSLISTLTKVALGYAAARGVDKLSGGGLQGLLGGGAQVPASDPMAKNQADMVKAMSGDANPMQGMMDKLGGFDPSAMMGALGGAGNPMAEMMQKMQDLGGVDLSALMGGKPSGDKGGLLSSMPDGGAGMAGMLAAAGGAAAMGGKSVEGLLDQFKGQSPLPDSEQMASLALRAMIQAAKADGTIDEAEKVRILDTVGDADAEDIAFIEDQLNAKVDIAGLAADTPEPLKAQVYSASLMTIRVDTEAEAAYLNKLAKALDLPETAVNMLHLQMGVKPLYA</sequence>
<dbReference type="InterPro" id="IPR029024">
    <property type="entry name" value="TerB-like"/>
</dbReference>
<evidence type="ECO:0000313" key="1">
    <source>
        <dbReference type="EMBL" id="SPF80205.1"/>
    </source>
</evidence>